<keyword evidence="10" id="KW-0732">Signal</keyword>
<dbReference type="Gene3D" id="1.20.1560.10">
    <property type="entry name" value="ABC transporter type 1, transmembrane domain"/>
    <property type="match status" value="1"/>
</dbReference>
<comment type="subcellular location">
    <subcellularLocation>
        <location evidence="1">Membrane</location>
        <topology evidence="1">Multi-pass membrane protein</topology>
    </subcellularLocation>
</comment>
<dbReference type="PROSITE" id="PS50929">
    <property type="entry name" value="ABC_TM1F"/>
    <property type="match status" value="1"/>
</dbReference>
<evidence type="ECO:0000256" key="2">
    <source>
        <dbReference type="ARBA" id="ARBA00022448"/>
    </source>
</evidence>
<dbReference type="Pfam" id="PF00664">
    <property type="entry name" value="ABC_membrane"/>
    <property type="match status" value="1"/>
</dbReference>
<feature type="signal peptide" evidence="10">
    <location>
        <begin position="1"/>
        <end position="18"/>
    </location>
</feature>
<dbReference type="Pfam" id="PF00005">
    <property type="entry name" value="ABC_tran"/>
    <property type="match status" value="1"/>
</dbReference>
<name>A0A9P6G3X2_9PLEO</name>
<feature type="transmembrane region" description="Helical" evidence="9">
    <location>
        <begin position="168"/>
        <end position="190"/>
    </location>
</feature>
<keyword evidence="3 9" id="KW-0812">Transmembrane</keyword>
<evidence type="ECO:0000259" key="12">
    <source>
        <dbReference type="PROSITE" id="PS50929"/>
    </source>
</evidence>
<dbReference type="InterPro" id="IPR039421">
    <property type="entry name" value="Type_1_exporter"/>
</dbReference>
<evidence type="ECO:0000256" key="8">
    <source>
        <dbReference type="ARBA" id="ARBA00024363"/>
    </source>
</evidence>
<dbReference type="InterPro" id="IPR017871">
    <property type="entry name" value="ABC_transporter-like_CS"/>
</dbReference>
<dbReference type="Gene3D" id="3.40.50.300">
    <property type="entry name" value="P-loop containing nucleotide triphosphate hydrolases"/>
    <property type="match status" value="1"/>
</dbReference>
<dbReference type="InterPro" id="IPR011527">
    <property type="entry name" value="ABC1_TM_dom"/>
</dbReference>
<dbReference type="InterPro" id="IPR003439">
    <property type="entry name" value="ABC_transporter-like_ATP-bd"/>
</dbReference>
<keyword evidence="7 9" id="KW-0472">Membrane</keyword>
<evidence type="ECO:0000256" key="9">
    <source>
        <dbReference type="SAM" id="Phobius"/>
    </source>
</evidence>
<dbReference type="FunFam" id="3.40.50.300:FF:000287">
    <property type="entry name" value="Multidrug ABC transporter ATP-binding protein"/>
    <property type="match status" value="1"/>
</dbReference>
<evidence type="ECO:0000259" key="11">
    <source>
        <dbReference type="PROSITE" id="PS50893"/>
    </source>
</evidence>
<evidence type="ECO:0000256" key="1">
    <source>
        <dbReference type="ARBA" id="ARBA00004141"/>
    </source>
</evidence>
<evidence type="ECO:0000256" key="7">
    <source>
        <dbReference type="ARBA" id="ARBA00023136"/>
    </source>
</evidence>
<dbReference type="PROSITE" id="PS50893">
    <property type="entry name" value="ABC_TRANSPORTER_2"/>
    <property type="match status" value="1"/>
</dbReference>
<reference evidence="13" key="1">
    <citation type="journal article" date="2020" name="Mol. Plant Microbe Interact.">
        <title>Genome Sequence of the Biocontrol Agent Coniothyrium minitans strain Conio (IMI 134523).</title>
        <authorList>
            <person name="Patel D."/>
            <person name="Shittu T.A."/>
            <person name="Baroncelli R."/>
            <person name="Muthumeenakshi S."/>
            <person name="Osborne T.H."/>
            <person name="Janganan T.K."/>
            <person name="Sreenivasaprasad S."/>
        </authorList>
    </citation>
    <scope>NUCLEOTIDE SEQUENCE</scope>
    <source>
        <strain evidence="13">Conio</strain>
    </source>
</reference>
<dbReference type="PANTHER" id="PTHR24221">
    <property type="entry name" value="ATP-BINDING CASSETTE SUB-FAMILY B"/>
    <property type="match status" value="1"/>
</dbReference>
<evidence type="ECO:0000256" key="10">
    <source>
        <dbReference type="SAM" id="SignalP"/>
    </source>
</evidence>
<gene>
    <name evidence="13" type="ORF">PMIN01_13459</name>
</gene>
<dbReference type="GO" id="GO:0005524">
    <property type="term" value="F:ATP binding"/>
    <property type="evidence" value="ECO:0007669"/>
    <property type="project" value="UniProtKB-KW"/>
</dbReference>
<feature type="chain" id="PRO_5040410394" evidence="10">
    <location>
        <begin position="19"/>
        <end position="610"/>
    </location>
</feature>
<proteinExistence type="inferred from homology"/>
<evidence type="ECO:0000256" key="6">
    <source>
        <dbReference type="ARBA" id="ARBA00022989"/>
    </source>
</evidence>
<dbReference type="Proteomes" id="UP000756921">
    <property type="component" value="Unassembled WGS sequence"/>
</dbReference>
<dbReference type="InterPro" id="IPR036640">
    <property type="entry name" value="ABC1_TM_sf"/>
</dbReference>
<dbReference type="GO" id="GO:0016887">
    <property type="term" value="F:ATP hydrolysis activity"/>
    <property type="evidence" value="ECO:0007669"/>
    <property type="project" value="InterPro"/>
</dbReference>
<dbReference type="InterPro" id="IPR003593">
    <property type="entry name" value="AAA+_ATPase"/>
</dbReference>
<keyword evidence="14" id="KW-1185">Reference proteome</keyword>
<comment type="similarity">
    <text evidence="8">Belongs to the ABC transporter superfamily. ABCB family. Heavy Metal importer (TC 3.A.1.210) subfamily.</text>
</comment>
<dbReference type="SMART" id="SM00382">
    <property type="entry name" value="AAA"/>
    <property type="match status" value="1"/>
</dbReference>
<dbReference type="SUPFAM" id="SSF52540">
    <property type="entry name" value="P-loop containing nucleoside triphosphate hydrolases"/>
    <property type="match status" value="1"/>
</dbReference>
<comment type="caution">
    <text evidence="13">The sequence shown here is derived from an EMBL/GenBank/DDBJ whole genome shotgun (WGS) entry which is preliminary data.</text>
</comment>
<protein>
    <submittedName>
        <fullName evidence="13">ABC transporter</fullName>
    </submittedName>
</protein>
<dbReference type="GO" id="GO:0140359">
    <property type="term" value="F:ABC-type transporter activity"/>
    <property type="evidence" value="ECO:0007669"/>
    <property type="project" value="InterPro"/>
</dbReference>
<organism evidence="13 14">
    <name type="scientific">Paraphaeosphaeria minitans</name>
    <dbReference type="NCBI Taxonomy" id="565426"/>
    <lineage>
        <taxon>Eukaryota</taxon>
        <taxon>Fungi</taxon>
        <taxon>Dikarya</taxon>
        <taxon>Ascomycota</taxon>
        <taxon>Pezizomycotina</taxon>
        <taxon>Dothideomycetes</taxon>
        <taxon>Pleosporomycetidae</taxon>
        <taxon>Pleosporales</taxon>
        <taxon>Massarineae</taxon>
        <taxon>Didymosphaeriaceae</taxon>
        <taxon>Paraphaeosphaeria</taxon>
    </lineage>
</organism>
<keyword evidence="6 9" id="KW-1133">Transmembrane helix</keyword>
<dbReference type="SUPFAM" id="SSF90123">
    <property type="entry name" value="ABC transporter transmembrane region"/>
    <property type="match status" value="1"/>
</dbReference>
<keyword evidence="4" id="KW-0547">Nucleotide-binding</keyword>
<dbReference type="GO" id="GO:0016020">
    <property type="term" value="C:membrane"/>
    <property type="evidence" value="ECO:0007669"/>
    <property type="project" value="UniProtKB-SubCell"/>
</dbReference>
<keyword evidence="2" id="KW-0813">Transport</keyword>
<keyword evidence="5" id="KW-0067">ATP-binding</keyword>
<evidence type="ECO:0000256" key="4">
    <source>
        <dbReference type="ARBA" id="ARBA00022741"/>
    </source>
</evidence>
<dbReference type="AlphaFoldDB" id="A0A9P6G3X2"/>
<feature type="domain" description="ABC transmembrane type-1" evidence="12">
    <location>
        <begin position="169"/>
        <end position="337"/>
    </location>
</feature>
<accession>A0A9P6G3X2</accession>
<evidence type="ECO:0000256" key="5">
    <source>
        <dbReference type="ARBA" id="ARBA00022840"/>
    </source>
</evidence>
<sequence>MRSVITLALSISTLLVSTERHLDEEAPLLLGHGNASRELAEPDNWIEYLQGFVLFMPHLWSLHDSKFLCALAVRSVVVLVDRYLKIYVPGQLGLAFDKIVPGSGEMPWGNIALWSIGQLLDSRAGSEIPGKLASSHIQNMTEEKARIRSLEHLLRLDSSFQVAKTEAVLFQVFPVFLDLVIALVYVNILFGIYPTLAILSMSAIYISTGTATSSWIQQQQRMLNETSRTQSKVEHDVVSNWYTVVCFDRIKDEIVHYAAVVRDRLDTSHRKNSRFLIAVGMQDCIMQAGSTGCVILIMRQVSTNQTSIGMLVNFMFYWNPIRSTVKQLTNSYEMISNILACAEEILRFHFTEPSVIDAEFAKDLVVANGDIRFHNVGFSYERGRTIIERLDLSIGAGQTIAFVGESGGGKSTILGLLLQFYDVCKGPITIDGQDIRKVTLSSLRKAIGIVPQNPELFNKSILENVRYGRSNATDDEVETACKAAAIHDRIIEFSAGYDTVVGEGGVRMSGGERQRLAIARILLKNPKVVLLDEATSAVDAEAKIQKAVSDLSSGRTTIIVAHRLSTIVKAHHILVVHKGIIVENGTHDDLLAKKGRYDALWKQQTLTKED</sequence>
<evidence type="ECO:0000313" key="13">
    <source>
        <dbReference type="EMBL" id="KAF9728631.1"/>
    </source>
</evidence>
<feature type="domain" description="ABC transporter" evidence="11">
    <location>
        <begin position="371"/>
        <end position="603"/>
    </location>
</feature>
<feature type="transmembrane region" description="Helical" evidence="9">
    <location>
        <begin position="196"/>
        <end position="216"/>
    </location>
</feature>
<evidence type="ECO:0000313" key="14">
    <source>
        <dbReference type="Proteomes" id="UP000756921"/>
    </source>
</evidence>
<dbReference type="EMBL" id="WJXW01000019">
    <property type="protein sequence ID" value="KAF9728631.1"/>
    <property type="molecule type" value="Genomic_DNA"/>
</dbReference>
<dbReference type="PANTHER" id="PTHR24221:SF503">
    <property type="entry name" value="MITOCHONDRIAL POTASSIUM CHANNEL ATP-BINDING SUBUNIT"/>
    <property type="match status" value="1"/>
</dbReference>
<dbReference type="InterPro" id="IPR027417">
    <property type="entry name" value="P-loop_NTPase"/>
</dbReference>
<dbReference type="OrthoDB" id="6500128at2759"/>
<dbReference type="PROSITE" id="PS00211">
    <property type="entry name" value="ABC_TRANSPORTER_1"/>
    <property type="match status" value="1"/>
</dbReference>
<evidence type="ECO:0000256" key="3">
    <source>
        <dbReference type="ARBA" id="ARBA00022692"/>
    </source>
</evidence>